<dbReference type="CDD" id="cd07374">
    <property type="entry name" value="CYTH-like_Pase"/>
    <property type="match status" value="1"/>
</dbReference>
<gene>
    <name evidence="4" type="ORF">GCM10009858_43920</name>
</gene>
<dbReference type="Gene3D" id="1.40.20.10">
    <property type="entry name" value="CHAD domain"/>
    <property type="match status" value="1"/>
</dbReference>
<keyword evidence="5" id="KW-1185">Reference proteome</keyword>
<dbReference type="InterPro" id="IPR007899">
    <property type="entry name" value="CHAD_dom"/>
</dbReference>
<feature type="domain" description="CYTH" evidence="2">
    <location>
        <begin position="22"/>
        <end position="223"/>
    </location>
</feature>
<evidence type="ECO:0000313" key="5">
    <source>
        <dbReference type="Proteomes" id="UP001500730"/>
    </source>
</evidence>
<feature type="compositionally biased region" description="Basic and acidic residues" evidence="1">
    <location>
        <begin position="9"/>
        <end position="30"/>
    </location>
</feature>
<dbReference type="InterPro" id="IPR038186">
    <property type="entry name" value="CHAD_dom_sf"/>
</dbReference>
<feature type="compositionally biased region" description="Basic residues" evidence="1">
    <location>
        <begin position="525"/>
        <end position="536"/>
    </location>
</feature>
<reference evidence="5" key="1">
    <citation type="journal article" date="2019" name="Int. J. Syst. Evol. Microbiol.">
        <title>The Global Catalogue of Microorganisms (GCM) 10K type strain sequencing project: providing services to taxonomists for standard genome sequencing and annotation.</title>
        <authorList>
            <consortium name="The Broad Institute Genomics Platform"/>
            <consortium name="The Broad Institute Genome Sequencing Center for Infectious Disease"/>
            <person name="Wu L."/>
            <person name="Ma J."/>
        </authorList>
    </citation>
    <scope>NUCLEOTIDE SEQUENCE [LARGE SCALE GENOMIC DNA]</scope>
    <source>
        <strain evidence="5">JCM 16259</strain>
    </source>
</reference>
<dbReference type="Pfam" id="PF05235">
    <property type="entry name" value="CHAD"/>
    <property type="match status" value="1"/>
</dbReference>
<dbReference type="SMART" id="SM00880">
    <property type="entry name" value="CHAD"/>
    <property type="match status" value="1"/>
</dbReference>
<comment type="caution">
    <text evidence="4">The sequence shown here is derived from an EMBL/GenBank/DDBJ whole genome shotgun (WGS) entry which is preliminary data.</text>
</comment>
<evidence type="ECO:0000259" key="2">
    <source>
        <dbReference type="PROSITE" id="PS51707"/>
    </source>
</evidence>
<feature type="region of interest" description="Disordered" evidence="1">
    <location>
        <begin position="525"/>
        <end position="548"/>
    </location>
</feature>
<dbReference type="InterPro" id="IPR023577">
    <property type="entry name" value="CYTH_domain"/>
</dbReference>
<evidence type="ECO:0000259" key="3">
    <source>
        <dbReference type="PROSITE" id="PS51708"/>
    </source>
</evidence>
<dbReference type="PROSITE" id="PS51707">
    <property type="entry name" value="CYTH"/>
    <property type="match status" value="1"/>
</dbReference>
<dbReference type="PROSITE" id="PS51708">
    <property type="entry name" value="CHAD"/>
    <property type="match status" value="1"/>
</dbReference>
<dbReference type="InterPro" id="IPR033469">
    <property type="entry name" value="CYTH-like_dom_sf"/>
</dbReference>
<proteinExistence type="predicted"/>
<feature type="domain" description="CHAD" evidence="3">
    <location>
        <begin position="235"/>
        <end position="520"/>
    </location>
</feature>
<dbReference type="EMBL" id="BAAARE010000031">
    <property type="protein sequence ID" value="GAA2500848.1"/>
    <property type="molecule type" value="Genomic_DNA"/>
</dbReference>
<evidence type="ECO:0000256" key="1">
    <source>
        <dbReference type="SAM" id="MobiDB-lite"/>
    </source>
</evidence>
<accession>A0ABP5ZMM9</accession>
<dbReference type="SMART" id="SM01118">
    <property type="entry name" value="CYTH"/>
    <property type="match status" value="1"/>
</dbReference>
<feature type="region of interest" description="Disordered" evidence="1">
    <location>
        <begin position="1"/>
        <end position="30"/>
    </location>
</feature>
<dbReference type="Proteomes" id="UP001500730">
    <property type="component" value="Unassembled WGS sequence"/>
</dbReference>
<dbReference type="Pfam" id="PF01928">
    <property type="entry name" value="CYTH"/>
    <property type="match status" value="1"/>
</dbReference>
<protein>
    <submittedName>
        <fullName evidence="4">CYTH and CHAD domain-containing protein</fullName>
    </submittedName>
</protein>
<evidence type="ECO:0000313" key="4">
    <source>
        <dbReference type="EMBL" id="GAA2500848.1"/>
    </source>
</evidence>
<sequence>MGATPEESPDVRKDQHMGRSHHDEIERKYDVDASTVFPNLAETGGLHSIGRPRTSQLEAVYFDTSGLDLARSGVTLRRRSGGSDAGWHLKLPAGPDTRTELREPLGRSHEVPENFRTRVHAITRGRPLEPVATVSTRRRDYPLLDSEGSVLALVSDDSVRARRHDDVTGSTGDELAWREWEIELVDGPHALLDAVGERLLAAGAAPASASSKLARVIGEPPPAVSSPGTRKGHAKPTVEQLLSAQLAEHLARLLEQDAGVRAEQAEAVHRVRIAARRLRSVLTTFRPLLDTSVTDLVREELRWVGECFAAARDAHVLGEHLRAVLASEPAELVVGPVSARLDHEISTEYGRGREASRQALDSDRFVRLLDVVEELIASLPLHSHARRPARKTMPGLLARDVKRLVVAVLAIERTTDPVERDTAFHEARKKAKRLRYAAESATPVLGKRARTLAAATKELQEALGIHQDTVVARQRLREYGMRAHLDGENTFTIGRLHALEQARADRAEAEFALLWKKFSAKHGRAGPVRGRARTPARRSCGGGPDPVESVSQVIEVARTRARTQPCHSSGDGGCWADG</sequence>
<dbReference type="PANTHER" id="PTHR39339:SF1">
    <property type="entry name" value="CHAD DOMAIN-CONTAINING PROTEIN"/>
    <property type="match status" value="1"/>
</dbReference>
<dbReference type="Gene3D" id="2.40.320.10">
    <property type="entry name" value="Hypothetical Protein Pfu-838710-001"/>
    <property type="match status" value="1"/>
</dbReference>
<dbReference type="SUPFAM" id="SSF55154">
    <property type="entry name" value="CYTH-like phosphatases"/>
    <property type="match status" value="1"/>
</dbReference>
<name>A0ABP5ZMM9_9MICO</name>
<dbReference type="PANTHER" id="PTHR39339">
    <property type="entry name" value="SLR1444 PROTEIN"/>
    <property type="match status" value="1"/>
</dbReference>
<organism evidence="4 5">
    <name type="scientific">Terrabacter carboxydivorans</name>
    <dbReference type="NCBI Taxonomy" id="619730"/>
    <lineage>
        <taxon>Bacteria</taxon>
        <taxon>Bacillati</taxon>
        <taxon>Actinomycetota</taxon>
        <taxon>Actinomycetes</taxon>
        <taxon>Micrococcales</taxon>
        <taxon>Intrasporangiaceae</taxon>
        <taxon>Terrabacter</taxon>
    </lineage>
</organism>